<dbReference type="GO" id="GO:0043565">
    <property type="term" value="F:sequence-specific DNA binding"/>
    <property type="evidence" value="ECO:0007669"/>
    <property type="project" value="InterPro"/>
</dbReference>
<keyword evidence="3" id="KW-0238">DNA-binding</keyword>
<dbReference type="InterPro" id="IPR044810">
    <property type="entry name" value="WRKY_plant"/>
</dbReference>
<dbReference type="InterPro" id="IPR003657">
    <property type="entry name" value="WRKY_dom"/>
</dbReference>
<evidence type="ECO:0000256" key="4">
    <source>
        <dbReference type="ARBA" id="ARBA00023163"/>
    </source>
</evidence>
<evidence type="ECO:0000313" key="8">
    <source>
        <dbReference type="Proteomes" id="UP000000226"/>
    </source>
</evidence>
<dbReference type="Pfam" id="PF03106">
    <property type="entry name" value="WRKY"/>
    <property type="match status" value="1"/>
</dbReference>
<dbReference type="SUPFAM" id="SSF118290">
    <property type="entry name" value="WRKY DNA-binding domain"/>
    <property type="match status" value="1"/>
</dbReference>
<dbReference type="SMART" id="SM00774">
    <property type="entry name" value="WRKY"/>
    <property type="match status" value="1"/>
</dbReference>
<reference evidence="8" key="1">
    <citation type="journal article" date="2014" name="Nat. Genet.">
        <title>A reference genome for common bean and genome-wide analysis of dual domestications.</title>
        <authorList>
            <person name="Schmutz J."/>
            <person name="McClean P.E."/>
            <person name="Mamidi S."/>
            <person name="Wu G.A."/>
            <person name="Cannon S.B."/>
            <person name="Grimwood J."/>
            <person name="Jenkins J."/>
            <person name="Shu S."/>
            <person name="Song Q."/>
            <person name="Chavarro C."/>
            <person name="Torres-Torres M."/>
            <person name="Geffroy V."/>
            <person name="Moghaddam S.M."/>
            <person name="Gao D."/>
            <person name="Abernathy B."/>
            <person name="Barry K."/>
            <person name="Blair M."/>
            <person name="Brick M.A."/>
            <person name="Chovatia M."/>
            <person name="Gepts P."/>
            <person name="Goodstein D.M."/>
            <person name="Gonzales M."/>
            <person name="Hellsten U."/>
            <person name="Hyten D.L."/>
            <person name="Jia G."/>
            <person name="Kelly J.D."/>
            <person name="Kudrna D."/>
            <person name="Lee R."/>
            <person name="Richard M.M."/>
            <person name="Miklas P.N."/>
            <person name="Osorno J.M."/>
            <person name="Rodrigues J."/>
            <person name="Thareau V."/>
            <person name="Urrea C.A."/>
            <person name="Wang M."/>
            <person name="Yu Y."/>
            <person name="Zhang M."/>
            <person name="Wing R.A."/>
            <person name="Cregan P.B."/>
            <person name="Rokhsar D.S."/>
            <person name="Jackson S.A."/>
        </authorList>
    </citation>
    <scope>NUCLEOTIDE SEQUENCE [LARGE SCALE GENOMIC DNA]</scope>
    <source>
        <strain evidence="8">cv. G19833</strain>
    </source>
</reference>
<feature type="domain" description="WRKY" evidence="6">
    <location>
        <begin position="92"/>
        <end position="157"/>
    </location>
</feature>
<evidence type="ECO:0000256" key="5">
    <source>
        <dbReference type="ARBA" id="ARBA00023242"/>
    </source>
</evidence>
<keyword evidence="5" id="KW-0539">Nucleus</keyword>
<protein>
    <recommendedName>
        <fullName evidence="6">WRKY domain-containing protein</fullName>
    </recommendedName>
</protein>
<dbReference type="Gene3D" id="2.20.25.80">
    <property type="entry name" value="WRKY domain"/>
    <property type="match status" value="1"/>
</dbReference>
<dbReference type="GO" id="GO:0005634">
    <property type="term" value="C:nucleus"/>
    <property type="evidence" value="ECO:0007669"/>
    <property type="project" value="UniProtKB-SubCell"/>
</dbReference>
<proteinExistence type="predicted"/>
<dbReference type="AlphaFoldDB" id="V7AX97"/>
<sequence>MSDNNPKPPDSPESDFSKQWPSELYEYLNLDDDQLACDELDSFVSGHVLSPNTDQANEVGDLVGSSSHHEEFSTNVDEKKEVRDRVAFKTKSEIEIMDDGFKWRKYGKKKVKNSPNPRNYYKCSVDGCSVKKTVEREKDDPRYVITTYVGTHTHPSNS</sequence>
<evidence type="ECO:0000256" key="1">
    <source>
        <dbReference type="ARBA" id="ARBA00004123"/>
    </source>
</evidence>
<evidence type="ECO:0000256" key="2">
    <source>
        <dbReference type="ARBA" id="ARBA00023015"/>
    </source>
</evidence>
<comment type="subcellular location">
    <subcellularLocation>
        <location evidence="1">Nucleus</location>
    </subcellularLocation>
</comment>
<evidence type="ECO:0000259" key="6">
    <source>
        <dbReference type="PROSITE" id="PS50811"/>
    </source>
</evidence>
<dbReference type="FunFam" id="2.20.25.80:FF:000003">
    <property type="entry name" value="WRKY transcription factor 57"/>
    <property type="match status" value="1"/>
</dbReference>
<keyword evidence="2" id="KW-0805">Transcription regulation</keyword>
<dbReference type="OMA" id="YVGTHTH"/>
<accession>V7AX97</accession>
<dbReference type="GO" id="GO:0003700">
    <property type="term" value="F:DNA-binding transcription factor activity"/>
    <property type="evidence" value="ECO:0007669"/>
    <property type="project" value="InterPro"/>
</dbReference>
<dbReference type="InterPro" id="IPR036576">
    <property type="entry name" value="WRKY_dom_sf"/>
</dbReference>
<dbReference type="PANTHER" id="PTHR31221">
    <property type="entry name" value="WRKY TRANSCRIPTION FACTOR PROTEIN 1-RELATED"/>
    <property type="match status" value="1"/>
</dbReference>
<dbReference type="Proteomes" id="UP000000226">
    <property type="component" value="Chromosome 9"/>
</dbReference>
<evidence type="ECO:0000256" key="3">
    <source>
        <dbReference type="ARBA" id="ARBA00023125"/>
    </source>
</evidence>
<dbReference type="EMBL" id="CM002296">
    <property type="protein sequence ID" value="ESW08856.1"/>
    <property type="molecule type" value="Genomic_DNA"/>
</dbReference>
<keyword evidence="4" id="KW-0804">Transcription</keyword>
<keyword evidence="8" id="KW-1185">Reference proteome</keyword>
<dbReference type="OrthoDB" id="693960at2759"/>
<evidence type="ECO:0000313" key="7">
    <source>
        <dbReference type="EMBL" id="ESW08856.1"/>
    </source>
</evidence>
<dbReference type="SMR" id="V7AX97"/>
<dbReference type="eggNOG" id="ENOG502S01U">
    <property type="taxonomic scope" value="Eukaryota"/>
</dbReference>
<name>V7AX97_PHAVU</name>
<dbReference type="PROSITE" id="PS50811">
    <property type="entry name" value="WRKY"/>
    <property type="match status" value="1"/>
</dbReference>
<gene>
    <name evidence="7" type="ORF">PHAVU_009G080000g</name>
</gene>
<dbReference type="Gramene" id="ESW08856">
    <property type="protein sequence ID" value="ESW08856"/>
    <property type="gene ID" value="PHAVU_009G080000g"/>
</dbReference>
<organism evidence="7 8">
    <name type="scientific">Phaseolus vulgaris</name>
    <name type="common">Kidney bean</name>
    <name type="synonym">French bean</name>
    <dbReference type="NCBI Taxonomy" id="3885"/>
    <lineage>
        <taxon>Eukaryota</taxon>
        <taxon>Viridiplantae</taxon>
        <taxon>Streptophyta</taxon>
        <taxon>Embryophyta</taxon>
        <taxon>Tracheophyta</taxon>
        <taxon>Spermatophyta</taxon>
        <taxon>Magnoliopsida</taxon>
        <taxon>eudicotyledons</taxon>
        <taxon>Gunneridae</taxon>
        <taxon>Pentapetalae</taxon>
        <taxon>rosids</taxon>
        <taxon>fabids</taxon>
        <taxon>Fabales</taxon>
        <taxon>Fabaceae</taxon>
        <taxon>Papilionoideae</taxon>
        <taxon>50 kb inversion clade</taxon>
        <taxon>NPAAA clade</taxon>
        <taxon>indigoferoid/millettioid clade</taxon>
        <taxon>Phaseoleae</taxon>
        <taxon>Phaseolus</taxon>
    </lineage>
</organism>
<dbReference type="PANTHER" id="PTHR31221:SF112">
    <property type="entry name" value="WRKY TRANSCRIPTION FACTOR 50-RELATED"/>
    <property type="match status" value="1"/>
</dbReference>